<keyword evidence="22" id="KW-0966">Cell projection</keyword>
<keyword evidence="17" id="KW-0406">Ion transport</keyword>
<dbReference type="PRINTS" id="PR01630">
    <property type="entry name" value="LVDCCALPHA1"/>
</dbReference>
<evidence type="ECO:0000256" key="13">
    <source>
        <dbReference type="ARBA" id="ARBA00022860"/>
    </source>
</evidence>
<dbReference type="InterPro" id="IPR014873">
    <property type="entry name" value="VDCC_a1su_IQ"/>
</dbReference>
<keyword evidence="13" id="KW-0112">Calmodulin-binding</keyword>
<dbReference type="FunFam" id="1.20.120.350:FF:000062">
    <property type="entry name" value="Voltage-dependent L-type calcium channel subunit alpha"/>
    <property type="match status" value="1"/>
</dbReference>
<proteinExistence type="inferred from homology"/>
<feature type="transmembrane region" description="Helical" evidence="33">
    <location>
        <begin position="179"/>
        <end position="196"/>
    </location>
</feature>
<feature type="transmembrane region" description="Helical" evidence="33">
    <location>
        <begin position="1258"/>
        <end position="1279"/>
    </location>
</feature>
<dbReference type="GO" id="GO:0046872">
    <property type="term" value="F:metal ion binding"/>
    <property type="evidence" value="ECO:0007669"/>
    <property type="project" value="UniProtKB-KW"/>
</dbReference>
<evidence type="ECO:0000256" key="3">
    <source>
        <dbReference type="ARBA" id="ARBA00004484"/>
    </source>
</evidence>
<evidence type="ECO:0000256" key="25">
    <source>
        <dbReference type="ARBA" id="ARBA00024028"/>
    </source>
</evidence>
<keyword evidence="16" id="KW-0770">Synapse</keyword>
<keyword evidence="21" id="KW-0628">Postsynaptic cell membrane</keyword>
<feature type="domain" description="Voltage-dependent calcium channel alpha-1 subunit IQ" evidence="34">
    <location>
        <begin position="1763"/>
        <end position="1797"/>
    </location>
</feature>
<keyword evidence="10 29" id="KW-0479">Metal-binding</keyword>
<keyword evidence="7 31" id="KW-0109">Calcium transport</keyword>
<name>A0A553NK62_9TELE</name>
<protein>
    <recommendedName>
        <fullName evidence="31">Voltage-dependent L-type calcium channel subunit alpha</fullName>
    </recommendedName>
</protein>
<feature type="transmembrane region" description="Helical" evidence="33">
    <location>
        <begin position="148"/>
        <end position="167"/>
    </location>
</feature>
<keyword evidence="12 29" id="KW-0106">Calcium</keyword>
<evidence type="ECO:0000256" key="8">
    <source>
        <dbReference type="ARBA" id="ARBA00022673"/>
    </source>
</evidence>
<evidence type="ECO:0000256" key="31">
    <source>
        <dbReference type="RuleBase" id="RU003808"/>
    </source>
</evidence>
<keyword evidence="19" id="KW-1015">Disulfide bond</keyword>
<feature type="transmembrane region" description="Helical" evidence="33">
    <location>
        <begin position="252"/>
        <end position="274"/>
    </location>
</feature>
<evidence type="ECO:0000313" key="36">
    <source>
        <dbReference type="Proteomes" id="UP000316079"/>
    </source>
</evidence>
<evidence type="ECO:0000256" key="2">
    <source>
        <dbReference type="ARBA" id="ARBA00004415"/>
    </source>
</evidence>
<feature type="transmembrane region" description="Helical" evidence="33">
    <location>
        <begin position="1025"/>
        <end position="1054"/>
    </location>
</feature>
<dbReference type="InterPro" id="IPR031688">
    <property type="entry name" value="CAC1F_C"/>
</dbReference>
<dbReference type="PRINTS" id="PR00167">
    <property type="entry name" value="CACHANNEL"/>
</dbReference>
<dbReference type="PANTHER" id="PTHR45628">
    <property type="entry name" value="VOLTAGE-DEPENDENT CALCIUM CHANNEL TYPE A SUBUNIT ALPHA-1"/>
    <property type="match status" value="1"/>
</dbReference>
<accession>A0A553NK62</accession>
<dbReference type="InterPro" id="IPR005446">
    <property type="entry name" value="VDCC_L_a1su"/>
</dbReference>
<feature type="compositionally biased region" description="Polar residues" evidence="32">
    <location>
        <begin position="818"/>
        <end position="828"/>
    </location>
</feature>
<dbReference type="InterPro" id="IPR002077">
    <property type="entry name" value="VDCCAlpha1"/>
</dbReference>
<reference evidence="35 36" key="1">
    <citation type="journal article" date="2019" name="Sci. Data">
        <title>Hybrid genome assembly and annotation of Danionella translucida.</title>
        <authorList>
            <person name="Kadobianskyi M."/>
            <person name="Schulze L."/>
            <person name="Schuelke M."/>
            <person name="Judkewitz B."/>
        </authorList>
    </citation>
    <scope>NUCLEOTIDE SEQUENCE [LARGE SCALE GENOMIC DNA]</scope>
    <source>
        <strain evidence="35 36">Bolton</strain>
    </source>
</reference>
<evidence type="ECO:0000256" key="26">
    <source>
        <dbReference type="ARBA" id="ARBA00034112"/>
    </source>
</evidence>
<feature type="compositionally biased region" description="Low complexity" evidence="32">
    <location>
        <begin position="1909"/>
        <end position="1929"/>
    </location>
</feature>
<dbReference type="GO" id="GO:0008331">
    <property type="term" value="F:high voltage-gated calcium channel activity"/>
    <property type="evidence" value="ECO:0007669"/>
    <property type="project" value="TreeGrafter"/>
</dbReference>
<keyword evidence="20 30" id="KW-0325">Glycoprotein</keyword>
<evidence type="ECO:0000256" key="6">
    <source>
        <dbReference type="ARBA" id="ARBA00022553"/>
    </source>
</evidence>
<evidence type="ECO:0000256" key="11">
    <source>
        <dbReference type="ARBA" id="ARBA00022737"/>
    </source>
</evidence>
<feature type="transmembrane region" description="Helical" evidence="33">
    <location>
        <begin position="572"/>
        <end position="595"/>
    </location>
</feature>
<evidence type="ECO:0000256" key="21">
    <source>
        <dbReference type="ARBA" id="ARBA00023257"/>
    </source>
</evidence>
<feature type="transmembrane region" description="Helical" evidence="33">
    <location>
        <begin position="535"/>
        <end position="552"/>
    </location>
</feature>
<dbReference type="Pfam" id="PF08763">
    <property type="entry name" value="Ca_chan_IQ"/>
    <property type="match status" value="1"/>
</dbReference>
<dbReference type="OrthoDB" id="431720at2759"/>
<dbReference type="InterPro" id="IPR050599">
    <property type="entry name" value="VDCC_alpha-1_subunit"/>
</dbReference>
<feature type="binding site" evidence="29">
    <location>
        <position position="714"/>
    </location>
    <ligand>
        <name>Ca(2+)</name>
        <dbReference type="ChEBI" id="CHEBI:29108"/>
    </ligand>
</feature>
<feature type="region of interest" description="Disordered" evidence="32">
    <location>
        <begin position="1871"/>
        <end position="1932"/>
    </location>
</feature>
<dbReference type="PANTHER" id="PTHR45628:SF10">
    <property type="entry name" value="VOLTAGE-DEPENDENT L-TYPE CALCIUM CHANNEL SUBUNIT ALPHA-1C"/>
    <property type="match status" value="1"/>
</dbReference>
<dbReference type="GO" id="GO:0098703">
    <property type="term" value="P:calcium ion import across plasma membrane"/>
    <property type="evidence" value="ECO:0007669"/>
    <property type="project" value="TreeGrafter"/>
</dbReference>
<dbReference type="FunFam" id="1.20.120.350:FF:000001">
    <property type="entry name" value="Voltage-dependent L-type calcium channel subunit alpha"/>
    <property type="match status" value="1"/>
</dbReference>
<comment type="function">
    <text evidence="31">Voltage-sensitive calcium channels (VSCC) mediate the entry of calcium ions into excitable cells and are also involved in a variety of calcium-dependent processes, including muscle contraction, hormone or neurotransmitter release, gene expression, cell motility, cell division and cell death.</text>
</comment>
<dbReference type="InterPro" id="IPR031649">
    <property type="entry name" value="GPHH_dom"/>
</dbReference>
<keyword evidence="6" id="KW-0597">Phosphoprotein</keyword>
<dbReference type="FunFam" id="1.20.120.350:FF:000006">
    <property type="entry name" value="Voltage-dependent L-type calcium channel subunit alpha"/>
    <property type="match status" value="1"/>
</dbReference>
<feature type="transmembrane region" description="Helical" evidence="33">
    <location>
        <begin position="946"/>
        <end position="967"/>
    </location>
</feature>
<feature type="binding site" evidence="29">
    <location>
        <position position="350"/>
    </location>
    <ligand>
        <name>Ca(2+)</name>
        <dbReference type="ChEBI" id="CHEBI:29108"/>
    </ligand>
</feature>
<evidence type="ECO:0000256" key="1">
    <source>
        <dbReference type="ARBA" id="ARBA00004279"/>
    </source>
</evidence>
<keyword evidence="11" id="KW-0677">Repeat</keyword>
<evidence type="ECO:0000256" key="7">
    <source>
        <dbReference type="ARBA" id="ARBA00022568"/>
    </source>
</evidence>
<keyword evidence="9 33" id="KW-0812">Transmembrane</keyword>
<evidence type="ECO:0000256" key="14">
    <source>
        <dbReference type="ARBA" id="ARBA00022882"/>
    </source>
</evidence>
<dbReference type="Pfam" id="PF00520">
    <property type="entry name" value="Ion_trans"/>
    <property type="match status" value="5"/>
</dbReference>
<feature type="transmembrane region" description="Helical" evidence="33">
    <location>
        <begin position="1515"/>
        <end position="1538"/>
    </location>
</feature>
<keyword evidence="8 31" id="KW-0107">Calcium channel</keyword>
<feature type="region of interest" description="Disordered" evidence="32">
    <location>
        <begin position="2269"/>
        <end position="2303"/>
    </location>
</feature>
<dbReference type="FunFam" id="1.10.287.70:FF:000009">
    <property type="entry name" value="Voltage-dependent L-type calcium channel subunit alpha"/>
    <property type="match status" value="1"/>
</dbReference>
<evidence type="ECO:0000256" key="12">
    <source>
        <dbReference type="ARBA" id="ARBA00022837"/>
    </source>
</evidence>
<comment type="caution">
    <text evidence="35">The sequence shown here is derived from an EMBL/GenBank/DDBJ whole genome shotgun (WGS) entry which is preliminary data.</text>
</comment>
<dbReference type="GO" id="GO:0005516">
    <property type="term" value="F:calmodulin binding"/>
    <property type="evidence" value="ECO:0007669"/>
    <property type="project" value="UniProtKB-KW"/>
</dbReference>
<feature type="transmembrane region" description="Helical" evidence="33">
    <location>
        <begin position="1228"/>
        <end position="1246"/>
    </location>
</feature>
<keyword evidence="18 33" id="KW-0472">Membrane</keyword>
<evidence type="ECO:0000256" key="29">
    <source>
        <dbReference type="PIRSR" id="PIRSR602077-1"/>
    </source>
</evidence>
<dbReference type="SMART" id="SM01062">
    <property type="entry name" value="Ca_chan_IQ"/>
    <property type="match status" value="1"/>
</dbReference>
<feature type="binding site" evidence="29">
    <location>
        <position position="1123"/>
    </location>
    <ligand>
        <name>Ca(2+)</name>
        <dbReference type="ChEBI" id="CHEBI:29108"/>
    </ligand>
</feature>
<sequence length="2316" mass="261222">MVMLFSHITQIPDIPDPEQSEDVAVEMSRSVRDTQQASVSHPIHATAHQLSPWRPRWALVVMETDSSMLWILQRVRQFPEQYLTLYVQSMFKLIQELSRDGDLVLVCILWGLDQIRAAPTTSDLQKPHVQSKESESVLLQDLWERVEYLFLIIFTVEAFLKVIAYGLLCHPNAYLRNGWNLLDFIIVVVGLFSAILEQATKGDGGTSMGGKAAGFDVKALRAFRVLRPLRLVSGVPSLQVVLNSIIKAMVPLLHIALLVLFVIIIYAIIGLELFMGKMHRTCFFFREGHKGHIAEEKPAPCAPSSAHGRHCSPSNMTQCMMGWEGPNDGITNFDNFAFAMLTVFQCITMEGWTDVLYWMQDAMGYELPWVYFVSLVIFGSFFVLNLVLGVLSGEFSKEREKAKARGDFQKLREKQQLEEDLKGYLDWITQAEDIDPENDDEGLDDDKPRNRKNHRLQYIRGAVKKKAALLRKALSMPASENESVNTDNAPAGDMEGETCCTRMANRISKSKFSRYSRRWNRLCRRKSRAAVKSNLFYWLVIFLVFLNTLTIASEHHQQPDWLTNVQDIANKVLLALFTGEMLLKMYSLGLQAYFVSLFNRFDSFVVCGGILETILVETKIMSPLGISVLRCVRLLRIFKITRYWNSLSNLVASLLNSVRSIASLLLLLFLFIIIFSLLGMQLFGGKFNFDETRRSTFDNFPQSLLTVFQILTGEDWNSVMYDGIMAYGGPSFPGMLVCIYFIILFICGNYILLNVFLAIAVDNLADAESLTSAQKEEEEEKERKKLARTASPEKPQNSEKPPLDDEKKEEKIELKSITSDGDTPTATKINIDEYTGEENEEKNPYPVNDFPVGEDEEEPEMPVGPRPRPLSDMQLKEKAVPMPQARAFFIFSPSNKFRVLCHKIVNHNIFTNLILFFILLSSISLAAEDPVKNDSFRNQILGYADYVFTGIFTIEIILKMTAYGAFLHKGSFCRNYFNILDLVVVSVSLISSGIQSSAINVVKILRVLRVLRPLRAINRAKGLKHVVQCVFVAIRTIGNIVIVTSLLQFMFACIGVQLFKGKFFYCTDTSKQTQEECRGSYILYKDGNVGKPEKALRSWENSDFNFDDVLQGMMALFAVSTFEGWPGLLYRAIDSHAEDVGPIYNYRVVISIFFIIYIIIIAFFMMNIFVGFVIVTFQEQGEQEYKNCELDKNQRQCVEYALKARPLRRYIPKNPYQYKVWYVVNSTYFEYLMFTLILLNTICLAMQHHGQSQSFNKAMNILNMLFTGLFTVEMILKLIAFKPRGYFSDPWNVFDFLIVIGSIIDVILSEINHYFVDAWNTFDALIVVGSVVDIAITEVNKSVYVTPPPPVAPLFLSVLHRTCLSEVLSDWTGAWGGEMGVFASSVLLTIPHCILLYECLYFSPADPSSSPPSSVVRPMVRTNGNRNPPLIPPLTNYCLPRDFGMKAQFSVIPMALGRICRPLLISSGGLQNTEDNARISITFFRLFRVMRLVKLLSRGEGIRTLLWTFIKSFQALPYVALLIVMLFFIYAVIGMQMFGKIALRDNSQINRNNNFQTFPQAVLLLFRCATGEAWQEIMLACSPNRPCEKGAEVGHSSEDCGSHFAIFYFVSFYMLCAFLIINLFVAVIMDNFDYLTRDWSILGPHHLDEFKRIWAEYDPEAKGRIKHLDVVTLLRRIQPPLGFGKLCPHRVACKRLVSMNMPLNSDGTVMFNATLFALVRTALRIKTEGNLEQANEELRAIVKKIWKRTSMKLLDQVVPPAGDDEVTVGKFYATFLIQEYFRKFKKRKEQGLVAKIPPKTALSLQAGLRTLHDMGPEIRRAISGDLTVEEELERAMKETVCTASEDDIFRRSGGLFGNHVNYYHQSDGHTSFPQSFTTQRPLHISKSGSPGEAESPSHQKLVDSTFTPSSYSSSGSNANINNANNTSIGHRFPKPAVSTVEAHTASPLNTIPLPLPTWCFPNKRSSFYDTFMRSESSDSNLPIIRREEASTDETYDETFPNERDQAMLSMDMLDFQDEKSKQLAPMVEAEVGEERRPRQSPCRRAFLCPTALGRRSSFHLECLRKQNRPEVSQKTALPLHLVHHQALAVAGLSPLLRRSHSPTLFTRLCSTPPASPSARSGGGPCYQPVPSLWLEGSGSYEKLNSSMPSVNCSSWYSDSNGNHRGSTQRTQRPVSLMVPPVTRRDSTSLAHGSAGSLVEAVLISEGLGRYAHDPSFIQVAKQELAEACDMTMEEMENAADNILNANAPPSANGNLLPFIQCRDTSSQESRRIHTLGLSTPSGSDGALGSELEHPDSAGQRNSTLIEDEDMECVTSL</sequence>
<feature type="compositionally biased region" description="Polar residues" evidence="32">
    <location>
        <begin position="1871"/>
        <end position="1880"/>
    </location>
</feature>
<evidence type="ECO:0000256" key="27">
    <source>
        <dbReference type="ARBA" id="ARBA00036634"/>
    </source>
</evidence>
<dbReference type="Pfam" id="PF16885">
    <property type="entry name" value="CAC1F_C"/>
    <property type="match status" value="2"/>
</dbReference>
<gene>
    <name evidence="35" type="ORF">DNTS_018004</name>
</gene>
<evidence type="ECO:0000256" key="4">
    <source>
        <dbReference type="ARBA" id="ARBA00022448"/>
    </source>
</evidence>
<evidence type="ECO:0000256" key="10">
    <source>
        <dbReference type="ARBA" id="ARBA00022723"/>
    </source>
</evidence>
<dbReference type="PRINTS" id="PR01635">
    <property type="entry name" value="LVDCCALPHA1C"/>
</dbReference>
<comment type="catalytic activity">
    <reaction evidence="27">
        <text>Ca(2+)(in) = Ca(2+)(out)</text>
        <dbReference type="Rhea" id="RHEA:29671"/>
        <dbReference type="ChEBI" id="CHEBI:29108"/>
    </reaction>
</comment>
<evidence type="ECO:0000256" key="18">
    <source>
        <dbReference type="ARBA" id="ARBA00023136"/>
    </source>
</evidence>
<dbReference type="Gene3D" id="1.10.287.70">
    <property type="match status" value="4"/>
</dbReference>
<feature type="compositionally biased region" description="Basic and acidic residues" evidence="32">
    <location>
        <begin position="801"/>
        <end position="814"/>
    </location>
</feature>
<dbReference type="Gene3D" id="6.10.250.2500">
    <property type="match status" value="1"/>
</dbReference>
<dbReference type="GO" id="GO:0030425">
    <property type="term" value="C:dendrite"/>
    <property type="evidence" value="ECO:0007669"/>
    <property type="project" value="UniProtKB-SubCell"/>
</dbReference>
<dbReference type="InterPro" id="IPR027359">
    <property type="entry name" value="Volt_channel_dom_sf"/>
</dbReference>
<feature type="transmembrane region" description="Helical" evidence="33">
    <location>
        <begin position="1152"/>
        <end position="1177"/>
    </location>
</feature>
<keyword evidence="15 33" id="KW-1133">Transmembrane helix</keyword>
<keyword evidence="23" id="KW-0407">Ion channel</keyword>
<dbReference type="GO" id="GO:0030315">
    <property type="term" value="C:T-tubule"/>
    <property type="evidence" value="ECO:0007669"/>
    <property type="project" value="UniProtKB-SubCell"/>
</dbReference>
<dbReference type="SUPFAM" id="SSF81324">
    <property type="entry name" value="Voltage-gated potassium channels"/>
    <property type="match status" value="5"/>
</dbReference>
<evidence type="ECO:0000313" key="35">
    <source>
        <dbReference type="EMBL" id="TRY65826.1"/>
    </source>
</evidence>
<evidence type="ECO:0000256" key="16">
    <source>
        <dbReference type="ARBA" id="ARBA00023018"/>
    </source>
</evidence>
<dbReference type="Pfam" id="PF16905">
    <property type="entry name" value="GPHH"/>
    <property type="match status" value="1"/>
</dbReference>
<evidence type="ECO:0000259" key="34">
    <source>
        <dbReference type="SMART" id="SM01062"/>
    </source>
</evidence>
<dbReference type="InterPro" id="IPR005821">
    <property type="entry name" value="Ion_trans_dom"/>
</dbReference>
<evidence type="ECO:0000256" key="24">
    <source>
        <dbReference type="ARBA" id="ARBA00024012"/>
    </source>
</evidence>
<evidence type="ECO:0000256" key="28">
    <source>
        <dbReference type="ARBA" id="ARBA00045450"/>
    </source>
</evidence>
<comment type="function">
    <text evidence="28">Pore-forming, alpha-1C subunit of the voltage-gated calcium channel that gives rise to L-type calcium currents. Mediates influx of calcium ions into the cytoplasm, and thereby triggers calcium release from the sarcoplasm. Plays an important role in excitation-contraction coupling in the heart. Required for normal heart development and normal regulation of heart rhythm. Required for normal contraction of smooth muscle cells in blood vessels and in the intestine. Essential for normal blood pressure regulation via its role in the contraction of arterial smooth muscle cells. Long-lasting (L-type) calcium channels belong to the 'high-voltage activated' (HVA) group.</text>
</comment>
<evidence type="ECO:0000256" key="19">
    <source>
        <dbReference type="ARBA" id="ARBA00023157"/>
    </source>
</evidence>
<dbReference type="FunFam" id="1.10.287.70:FF:000021">
    <property type="entry name" value="Voltage-dependent L-type calcium channel subunit alpha"/>
    <property type="match status" value="1"/>
</dbReference>
<dbReference type="GO" id="GO:0043204">
    <property type="term" value="C:perikaryon"/>
    <property type="evidence" value="ECO:0007669"/>
    <property type="project" value="UniProtKB-SubCell"/>
</dbReference>
<evidence type="ECO:0000256" key="30">
    <source>
        <dbReference type="PIRSR" id="PIRSR602077-3"/>
    </source>
</evidence>
<feature type="region of interest" description="Disordered" evidence="32">
    <location>
        <begin position="772"/>
        <end position="867"/>
    </location>
</feature>
<keyword evidence="14 31" id="KW-0851">Voltage-gated channel</keyword>
<dbReference type="EMBL" id="SRMA01026893">
    <property type="protein sequence ID" value="TRY65826.1"/>
    <property type="molecule type" value="Genomic_DNA"/>
</dbReference>
<keyword evidence="36" id="KW-1185">Reference proteome</keyword>
<dbReference type="FunFam" id="1.20.120.350:FF:000037">
    <property type="entry name" value="Voltage-dependent L-type calcium channel subunit alpha"/>
    <property type="match status" value="1"/>
</dbReference>
<feature type="transmembrane region" description="Helical" evidence="33">
    <location>
        <begin position="664"/>
        <end position="683"/>
    </location>
</feature>
<evidence type="ECO:0000256" key="22">
    <source>
        <dbReference type="ARBA" id="ARBA00023273"/>
    </source>
</evidence>
<evidence type="ECO:0000256" key="15">
    <source>
        <dbReference type="ARBA" id="ARBA00022989"/>
    </source>
</evidence>
<evidence type="ECO:0000256" key="23">
    <source>
        <dbReference type="ARBA" id="ARBA00023303"/>
    </source>
</evidence>
<dbReference type="GO" id="GO:0005891">
    <property type="term" value="C:voltage-gated calcium channel complex"/>
    <property type="evidence" value="ECO:0007669"/>
    <property type="project" value="InterPro"/>
</dbReference>
<comment type="similarity">
    <text evidence="25">Belongs to the calcium channel alpha-1 subunit (TC 1.A.1.11) family. CACNA1C subfamily.</text>
</comment>
<comment type="subcellular location">
    <subcellularLocation>
        <location evidence="24">Cell membrane</location>
        <location evidence="24">Sarcolemma</location>
        <location evidence="24">T-tubule</location>
    </subcellularLocation>
    <subcellularLocation>
        <location evidence="2">Cell membrane</location>
        <location evidence="2">Sarcolemma</location>
        <topology evidence="2">Multi-pass membrane protein</topology>
    </subcellularLocation>
    <subcellularLocation>
        <location evidence="1">Cell projection</location>
        <location evidence="1">Dendrite</location>
    </subcellularLocation>
    <subcellularLocation>
        <location evidence="31">Membrane</location>
        <topology evidence="31">Multi-pass membrane protein</topology>
    </subcellularLocation>
    <subcellularLocation>
        <location evidence="3">Perikaryon</location>
    </subcellularLocation>
    <subcellularLocation>
        <location evidence="26">Postsynaptic density membrane</location>
    </subcellularLocation>
</comment>
<dbReference type="Gene3D" id="6.10.250.2180">
    <property type="match status" value="1"/>
</dbReference>
<dbReference type="FunFam" id="1.10.238.10:FF:000063">
    <property type="entry name" value="Voltage-dependent N-type calcium channel subunit alpha"/>
    <property type="match status" value="1"/>
</dbReference>
<feature type="transmembrane region" description="Helical" evidence="33">
    <location>
        <begin position="336"/>
        <end position="357"/>
    </location>
</feature>
<dbReference type="Proteomes" id="UP000316079">
    <property type="component" value="Unassembled WGS sequence"/>
</dbReference>
<feature type="transmembrane region" description="Helical" evidence="33">
    <location>
        <begin position="369"/>
        <end position="391"/>
    </location>
</feature>
<dbReference type="InterPro" id="IPR005451">
    <property type="entry name" value="VDCC_L_a1csu"/>
</dbReference>
<organism evidence="35 36">
    <name type="scientific">Danionella cerebrum</name>
    <dbReference type="NCBI Taxonomy" id="2873325"/>
    <lineage>
        <taxon>Eukaryota</taxon>
        <taxon>Metazoa</taxon>
        <taxon>Chordata</taxon>
        <taxon>Craniata</taxon>
        <taxon>Vertebrata</taxon>
        <taxon>Euteleostomi</taxon>
        <taxon>Actinopterygii</taxon>
        <taxon>Neopterygii</taxon>
        <taxon>Teleostei</taxon>
        <taxon>Ostariophysi</taxon>
        <taxon>Cypriniformes</taxon>
        <taxon>Danionidae</taxon>
        <taxon>Danioninae</taxon>
        <taxon>Danionella</taxon>
    </lineage>
</organism>
<feature type="transmembrane region" description="Helical" evidence="33">
    <location>
        <begin position="1605"/>
        <end position="1629"/>
    </location>
</feature>
<evidence type="ECO:0000256" key="5">
    <source>
        <dbReference type="ARBA" id="ARBA00022475"/>
    </source>
</evidence>
<feature type="transmembrane region" description="Helical" evidence="33">
    <location>
        <begin position="734"/>
        <end position="761"/>
    </location>
</feature>
<keyword evidence="5" id="KW-1003">Cell membrane</keyword>
<evidence type="ECO:0000256" key="9">
    <source>
        <dbReference type="ARBA" id="ARBA00022692"/>
    </source>
</evidence>
<evidence type="ECO:0000256" key="17">
    <source>
        <dbReference type="ARBA" id="ARBA00023065"/>
    </source>
</evidence>
<dbReference type="Gene3D" id="1.20.120.350">
    <property type="entry name" value="Voltage-gated potassium channels. Chain C"/>
    <property type="match status" value="4"/>
</dbReference>
<keyword evidence="4" id="KW-0813">Transport</keyword>
<feature type="glycosylation site" description="N-linked (GlcNAc...) asparagine" evidence="30">
    <location>
        <position position="315"/>
    </location>
</feature>
<evidence type="ECO:0000256" key="33">
    <source>
        <dbReference type="SAM" id="Phobius"/>
    </source>
</evidence>
<dbReference type="GO" id="GO:0098839">
    <property type="term" value="C:postsynaptic density membrane"/>
    <property type="evidence" value="ECO:0007669"/>
    <property type="project" value="UniProtKB-SubCell"/>
</dbReference>
<evidence type="ECO:0000256" key="32">
    <source>
        <dbReference type="SAM" id="MobiDB-lite"/>
    </source>
</evidence>
<dbReference type="FunFam" id="1.10.287.70:FF:000007">
    <property type="entry name" value="Voltage-dependent L-type calcium channel subunit alpha"/>
    <property type="match status" value="1"/>
</dbReference>
<feature type="transmembrane region" description="Helical" evidence="33">
    <location>
        <begin position="904"/>
        <end position="926"/>
    </location>
</feature>
<dbReference type="STRING" id="623744.A0A553NK62"/>
<evidence type="ECO:0000256" key="20">
    <source>
        <dbReference type="ARBA" id="ARBA00023180"/>
    </source>
</evidence>